<organism evidence="1 2">
    <name type="scientific">Fibrivirga algicola</name>
    <dbReference type="NCBI Taxonomy" id="2950420"/>
    <lineage>
        <taxon>Bacteria</taxon>
        <taxon>Pseudomonadati</taxon>
        <taxon>Bacteroidota</taxon>
        <taxon>Cytophagia</taxon>
        <taxon>Cytophagales</taxon>
        <taxon>Spirosomataceae</taxon>
        <taxon>Fibrivirga</taxon>
    </lineage>
</organism>
<name>A0ABX0QM57_9BACT</name>
<dbReference type="RefSeq" id="WP_157510570.1">
    <property type="nucleotide sequence ID" value="NZ_WAEL01000006.1"/>
</dbReference>
<evidence type="ECO:0000313" key="2">
    <source>
        <dbReference type="Proteomes" id="UP000606008"/>
    </source>
</evidence>
<sequence length="102" mass="11231">MPIWSAQAQSETKQQACVTCDSPDLPSSQSDFASMVYSQGSVARVNARPGFPFGASLSLPLGFLAGFTWLPYAPFRVQRQGSPYTFRFLKLIFEHQIAINAP</sequence>
<accession>A0ABX0QM57</accession>
<comment type="caution">
    <text evidence="1">The sequence shown here is derived from an EMBL/GenBank/DDBJ whole genome shotgun (WGS) entry which is preliminary data.</text>
</comment>
<evidence type="ECO:0000313" key="1">
    <source>
        <dbReference type="EMBL" id="NID11878.1"/>
    </source>
</evidence>
<proteinExistence type="predicted"/>
<dbReference type="Proteomes" id="UP000606008">
    <property type="component" value="Unassembled WGS sequence"/>
</dbReference>
<reference evidence="1" key="1">
    <citation type="submission" date="2024-05" db="EMBL/GenBank/DDBJ databases">
        <authorList>
            <person name="Jung D.-H."/>
        </authorList>
    </citation>
    <scope>NUCLEOTIDE SEQUENCE</scope>
    <source>
        <strain evidence="1">JA-25</strain>
    </source>
</reference>
<dbReference type="EMBL" id="WAEL01000006">
    <property type="protein sequence ID" value="NID11878.1"/>
    <property type="molecule type" value="Genomic_DNA"/>
</dbReference>
<protein>
    <submittedName>
        <fullName evidence="1">Uncharacterized protein</fullName>
    </submittedName>
</protein>
<gene>
    <name evidence="1" type="ORF">F7231_17020</name>
</gene>
<keyword evidence="2" id="KW-1185">Reference proteome</keyword>